<dbReference type="KEGG" id="cdu:CD36_02260"/>
<proteinExistence type="predicted"/>
<dbReference type="GeneID" id="8044434"/>
<dbReference type="VEuPathDB" id="FungiDB:CD36_02260"/>
<feature type="transmembrane region" description="Helical" evidence="1">
    <location>
        <begin position="5"/>
        <end position="23"/>
    </location>
</feature>
<keyword evidence="1" id="KW-0812">Transmembrane</keyword>
<name>B9W728_CANDC</name>
<keyword evidence="4" id="KW-1185">Reference proteome</keyword>
<gene>
    <name evidence="2" type="ordered locus">Cd36_02260</name>
    <name evidence="3" type="ORF">CD36_02260</name>
</gene>
<sequence>MFMLMLMFVMIYILVVEVVYLVLSCLTGLFFSSQISCFLSCLIVQLFIVQMEKLSRLCYSSSSSSSSSFSSFLSSPNYQSDHQESTNRYQIHKKKSYIYIYIYRLIITSNIFIKTIV</sequence>
<dbReference type="Proteomes" id="UP000002605">
    <property type="component" value="Chromosome 1"/>
</dbReference>
<evidence type="ECO:0000256" key="1">
    <source>
        <dbReference type="SAM" id="Phobius"/>
    </source>
</evidence>
<evidence type="ECO:0000313" key="2">
    <source>
        <dbReference type="CGD" id="CAL0000170849"/>
    </source>
</evidence>
<accession>B9W728</accession>
<reference evidence="3 4" key="1">
    <citation type="journal article" date="2009" name="Genome Res.">
        <title>Comparative genomics of the fungal pathogens Candida dubliniensis and Candida albicans.</title>
        <authorList>
            <person name="Jackson A.P."/>
            <person name="Gamble J.A."/>
            <person name="Yeomans T."/>
            <person name="Moran G.P."/>
            <person name="Saunders D."/>
            <person name="Harris D."/>
            <person name="Aslett M."/>
            <person name="Barrell J.F."/>
            <person name="Butler G."/>
            <person name="Citiulo F."/>
            <person name="Coleman D.C."/>
            <person name="de Groot P.W.J."/>
            <person name="Goodwin T.J."/>
            <person name="Quail M.A."/>
            <person name="McQuillan J."/>
            <person name="Munro C.A."/>
            <person name="Pain A."/>
            <person name="Poulter R.T."/>
            <person name="Rajandream M.A."/>
            <person name="Renauld H."/>
            <person name="Spiering M.J."/>
            <person name="Tivey A."/>
            <person name="Gow N.A.R."/>
            <person name="Barrell B."/>
            <person name="Sullivan D.J."/>
            <person name="Berriman M."/>
        </authorList>
    </citation>
    <scope>NUCLEOTIDE SEQUENCE [LARGE SCALE GENOMIC DNA]</scope>
    <source>
        <strain evidence="4">CD36 / ATCC MYA-646 / CBS 7987 / NCPF 3949 / NRRL Y-17841</strain>
    </source>
</reference>
<dbReference type="AlphaFoldDB" id="B9W728"/>
<dbReference type="RefSeq" id="XP_002416899.1">
    <property type="nucleotide sequence ID" value="XM_002416854.1"/>
</dbReference>
<feature type="transmembrane region" description="Helical" evidence="1">
    <location>
        <begin position="29"/>
        <end position="49"/>
    </location>
</feature>
<keyword evidence="1" id="KW-1133">Transmembrane helix</keyword>
<dbReference type="HOGENOM" id="CLU_2084562_0_0_1"/>
<protein>
    <submittedName>
        <fullName evidence="3">Uncharacterized protein</fullName>
    </submittedName>
</protein>
<organism evidence="3 4">
    <name type="scientific">Candida dubliniensis (strain CD36 / ATCC MYA-646 / CBS 7987 / NCPF 3949 / NRRL Y-17841)</name>
    <name type="common">Yeast</name>
    <dbReference type="NCBI Taxonomy" id="573826"/>
    <lineage>
        <taxon>Eukaryota</taxon>
        <taxon>Fungi</taxon>
        <taxon>Dikarya</taxon>
        <taxon>Ascomycota</taxon>
        <taxon>Saccharomycotina</taxon>
        <taxon>Pichiomycetes</taxon>
        <taxon>Debaryomycetaceae</taxon>
        <taxon>Candida/Lodderomyces clade</taxon>
        <taxon>Candida</taxon>
    </lineage>
</organism>
<evidence type="ECO:0000313" key="3">
    <source>
        <dbReference type="EMBL" id="CAX44486.1"/>
    </source>
</evidence>
<dbReference type="CGD" id="CAL0000170849">
    <property type="gene designation" value="Cd36_02260"/>
</dbReference>
<evidence type="ECO:0000313" key="4">
    <source>
        <dbReference type="Proteomes" id="UP000002605"/>
    </source>
</evidence>
<dbReference type="EMBL" id="FM992688">
    <property type="protein sequence ID" value="CAX44486.1"/>
    <property type="molecule type" value="Genomic_DNA"/>
</dbReference>
<feature type="transmembrane region" description="Helical" evidence="1">
    <location>
        <begin position="98"/>
        <end position="116"/>
    </location>
</feature>
<keyword evidence="1" id="KW-0472">Membrane</keyword>